<reference evidence="1 2" key="1">
    <citation type="submission" date="2023-04" db="EMBL/GenBank/DDBJ databases">
        <title>Complete genome sequence of Alisedimentitalea scapharcae.</title>
        <authorList>
            <person name="Rong J.-C."/>
            <person name="Yi M.-L."/>
            <person name="Zhao Q."/>
        </authorList>
    </citation>
    <scope>NUCLEOTIDE SEQUENCE [LARGE SCALE GENOMIC DNA]</scope>
    <source>
        <strain evidence="1 2">KCTC 42119</strain>
    </source>
</reference>
<evidence type="ECO:0000313" key="1">
    <source>
        <dbReference type="EMBL" id="WZK88249.1"/>
    </source>
</evidence>
<proteinExistence type="predicted"/>
<name>A0ABZ2XQ77_9RHOB</name>
<dbReference type="RefSeq" id="WP_406645631.1">
    <property type="nucleotide sequence ID" value="NZ_CP123584.1"/>
</dbReference>
<organism evidence="1 2">
    <name type="scientific">Aliisedimentitalea scapharcae</name>
    <dbReference type="NCBI Taxonomy" id="1524259"/>
    <lineage>
        <taxon>Bacteria</taxon>
        <taxon>Pseudomonadati</taxon>
        <taxon>Pseudomonadota</taxon>
        <taxon>Alphaproteobacteria</taxon>
        <taxon>Rhodobacterales</taxon>
        <taxon>Roseobacteraceae</taxon>
        <taxon>Aliisedimentitalea</taxon>
    </lineage>
</organism>
<accession>A0ABZ2XQ77</accession>
<sequence>MHYTANIADMNKNGGKLSVKTIGTKDASVFHGFCSKHDRELFSCIENEAFSGRPDQCLAVAYRAMSRELYGKDALSHIRETLRGADKGKSHAEQLLLQAILDELNRSNEAARIVRRQSFWNQWLPKLRESLAHLFGLIMRRAGGDASVALRVFSV</sequence>
<protein>
    <submittedName>
        <fullName evidence="1">Uncharacterized protein</fullName>
    </submittedName>
</protein>
<gene>
    <name evidence="1" type="ORF">QEZ52_16825</name>
</gene>
<keyword evidence="2" id="KW-1185">Reference proteome</keyword>
<dbReference type="Proteomes" id="UP001623232">
    <property type="component" value="Chromosome"/>
</dbReference>
<evidence type="ECO:0000313" key="2">
    <source>
        <dbReference type="Proteomes" id="UP001623232"/>
    </source>
</evidence>
<dbReference type="EMBL" id="CP123584">
    <property type="protein sequence ID" value="WZK88249.1"/>
    <property type="molecule type" value="Genomic_DNA"/>
</dbReference>